<reference evidence="3 4" key="1">
    <citation type="submission" date="2018-03" db="EMBL/GenBank/DDBJ databases">
        <title>Genomic Encyclopedia of Archaeal and Bacterial Type Strains, Phase II (KMG-II): from individual species to whole genera.</title>
        <authorList>
            <person name="Goeker M."/>
        </authorList>
    </citation>
    <scope>NUCLEOTIDE SEQUENCE [LARGE SCALE GENOMIC DNA]</scope>
    <source>
        <strain evidence="3 4">DSM 13175</strain>
    </source>
</reference>
<evidence type="ECO:0000259" key="1">
    <source>
        <dbReference type="Pfam" id="PF05913"/>
    </source>
</evidence>
<evidence type="ECO:0008006" key="5">
    <source>
        <dbReference type="Google" id="ProtNLM"/>
    </source>
</evidence>
<dbReference type="PANTHER" id="PTHR38435:SF2">
    <property type="entry name" value="DUF871 DOMAIN-CONTAINING PROTEIN"/>
    <property type="match status" value="1"/>
</dbReference>
<dbReference type="Pfam" id="PF19200">
    <property type="entry name" value="MupG_N"/>
    <property type="match status" value="1"/>
</dbReference>
<dbReference type="InterPro" id="IPR017853">
    <property type="entry name" value="GH"/>
</dbReference>
<sequence>MSKSLGFSVYVSHFDKQKPALEKLKGQHFPIFTSLHMNEELSQDYVEQVEKMCLWLSDNEFYVIADVSPVTIETFGEKTLNSLAERLHLNNVRLDYGFDLNTLELDDALDVTFNASTVQKNDVTRSKALYMHNFYPRPETGLEPEQFYTMNEAIRAVSGDLTAFISGDKETRGPIYEGLPTLEMHRYQSPYAQYVDLMKRYELDKVFVGDLVLSEKELDLILSYMEDGIIRVPVAFSEENSYLYDQPFTVRVDSPSTLIRVQQSREYAQPGRKVVAAHTEERTRGSVTLDNEGYKRYSGEVQMTKKDYPADERVNVIGSIEEQYHLLLDNLSNGDTFIFVSGN</sequence>
<organism evidence="3 4">
    <name type="scientific">Alkalibacterium olivapovliticus</name>
    <dbReference type="NCBI Taxonomy" id="99907"/>
    <lineage>
        <taxon>Bacteria</taxon>
        <taxon>Bacillati</taxon>
        <taxon>Bacillota</taxon>
        <taxon>Bacilli</taxon>
        <taxon>Lactobacillales</taxon>
        <taxon>Carnobacteriaceae</taxon>
        <taxon>Alkalibacterium</taxon>
    </lineage>
</organism>
<dbReference type="InterPro" id="IPR029000">
    <property type="entry name" value="Cyclophilin-like_dom_sf"/>
</dbReference>
<keyword evidence="4" id="KW-1185">Reference proteome</keyword>
<dbReference type="Proteomes" id="UP000238205">
    <property type="component" value="Unassembled WGS sequence"/>
</dbReference>
<dbReference type="InterPro" id="IPR013785">
    <property type="entry name" value="Aldolase_TIM"/>
</dbReference>
<gene>
    <name evidence="3" type="ORF">CLV38_11323</name>
</gene>
<dbReference type="SUPFAM" id="SSF50891">
    <property type="entry name" value="Cyclophilin-like"/>
    <property type="match status" value="1"/>
</dbReference>
<evidence type="ECO:0000259" key="2">
    <source>
        <dbReference type="Pfam" id="PF19200"/>
    </source>
</evidence>
<dbReference type="Gene3D" id="2.40.100.10">
    <property type="entry name" value="Cyclophilin-like"/>
    <property type="match status" value="1"/>
</dbReference>
<name>A0A2T0W6F3_9LACT</name>
<dbReference type="InterPro" id="IPR043894">
    <property type="entry name" value="MupG_C"/>
</dbReference>
<evidence type="ECO:0000313" key="4">
    <source>
        <dbReference type="Proteomes" id="UP000238205"/>
    </source>
</evidence>
<protein>
    <recommendedName>
        <fullName evidence="5">Outer surface protein</fullName>
    </recommendedName>
</protein>
<dbReference type="PANTHER" id="PTHR38435">
    <property type="match status" value="1"/>
</dbReference>
<evidence type="ECO:0000313" key="3">
    <source>
        <dbReference type="EMBL" id="PRY82286.1"/>
    </source>
</evidence>
<dbReference type="Gene3D" id="3.20.20.70">
    <property type="entry name" value="Aldolase class I"/>
    <property type="match status" value="1"/>
</dbReference>
<proteinExistence type="predicted"/>
<dbReference type="SUPFAM" id="SSF51445">
    <property type="entry name" value="(Trans)glycosidases"/>
    <property type="match status" value="1"/>
</dbReference>
<dbReference type="RefSeq" id="WP_106193672.1">
    <property type="nucleotide sequence ID" value="NZ_PVTO01000013.1"/>
</dbReference>
<feature type="domain" description="6-phospho-N-acetylmuramidase C-terminal" evidence="1">
    <location>
        <begin position="237"/>
        <end position="339"/>
    </location>
</feature>
<comment type="caution">
    <text evidence="3">The sequence shown here is derived from an EMBL/GenBank/DDBJ whole genome shotgun (WGS) entry which is preliminary data.</text>
</comment>
<dbReference type="EMBL" id="PVTO01000013">
    <property type="protein sequence ID" value="PRY82286.1"/>
    <property type="molecule type" value="Genomic_DNA"/>
</dbReference>
<dbReference type="AlphaFoldDB" id="A0A2T0W6F3"/>
<dbReference type="Pfam" id="PF05913">
    <property type="entry name" value="MupG_C"/>
    <property type="match status" value="1"/>
</dbReference>
<dbReference type="OrthoDB" id="5809921at2"/>
<accession>A0A2T0W6F3</accession>
<dbReference type="InterPro" id="IPR008589">
    <property type="entry name" value="MupG"/>
</dbReference>
<dbReference type="InterPro" id="IPR043797">
    <property type="entry name" value="MupG_N"/>
</dbReference>
<feature type="domain" description="6-phospho-N-acetylmuramidase N-terminal" evidence="2">
    <location>
        <begin position="5"/>
        <end position="219"/>
    </location>
</feature>